<dbReference type="InterPro" id="IPR032834">
    <property type="entry name" value="NatK-like_C"/>
</dbReference>
<comment type="caution">
    <text evidence="3">The sequence shown here is derived from an EMBL/GenBank/DDBJ whole genome shotgun (WGS) entry which is preliminary data.</text>
</comment>
<sequence>MDKSKLRPLLVPLLMVLAALALFPLFYRCDNKYTRPGRQPIGGVLTLSEAELRENPLHYLIYEWEVYPGVLLTPDDFDGGAPDLYRRYVPVGRFGGLDLGQPGRARHGSATYRLTLDLPESAGEYALELPEIFSAYRLYIGGDLVLEMGDPDPAGYREEIQTRIVTLSAAGRVQLLLAVSDHSGLYGGLTHPPAFGSLDAVLYTRNIQYLLHLAGVLLAFLGSALALCFGLRGRLKRGILSALCCLCYAGTTCYPLLHTLTPTTYQPWYPLEITSFYALLLFAVMLQNELCEVGGRAQWLTPLPCLFGLIAAAVCSAGAAVWGAGAVRAFSVLSTCLKWYAALHLIAVSGWALWRGTRHSPILLGASLFLSLSLLFDRLLPLYEPVCGGWFYEIGGSVLAASLAGALWFDLADAYRFRLSYAIELEQMEHQLLMQRDHYRQLSSQVDAARAASHDLRHHMRALSAFAEQGDLAKIRAYLQSYEPRLTAQEIETFSNHPLADALLRYFAPAARRAGATFDVLLALPPDLSFPDDELCILLGNLLENAVEACERQQTGRRFIYLRGDTAGGRFRLVLDNSFDGAVVEKRGRYCSSKRRGFGFGVRSVQAIVEQHGGLCLFEPDGEVFRVSLMIPLPAAAPDGAPAADERPMNQNRR</sequence>
<gene>
    <name evidence="3" type="ORF">H8711_06335</name>
</gene>
<keyword evidence="1" id="KW-1133">Transmembrane helix</keyword>
<keyword evidence="3" id="KW-0418">Kinase</keyword>
<feature type="transmembrane region" description="Helical" evidence="1">
    <location>
        <begin position="238"/>
        <end position="257"/>
    </location>
</feature>
<keyword evidence="3" id="KW-0808">Transferase</keyword>
<keyword evidence="1" id="KW-0472">Membrane</keyword>
<dbReference type="RefSeq" id="WP_249282629.1">
    <property type="nucleotide sequence ID" value="NZ_JACRST010000007.1"/>
</dbReference>
<keyword evidence="4" id="KW-1185">Reference proteome</keyword>
<name>A0A926DYQ6_9FIRM</name>
<keyword evidence="1" id="KW-0812">Transmembrane</keyword>
<organism evidence="3 4">
    <name type="scientific">Ligaoa zhengdingensis</name>
    <dbReference type="NCBI Taxonomy" id="2763658"/>
    <lineage>
        <taxon>Bacteria</taxon>
        <taxon>Bacillati</taxon>
        <taxon>Bacillota</taxon>
        <taxon>Clostridia</taxon>
        <taxon>Eubacteriales</taxon>
        <taxon>Oscillospiraceae</taxon>
        <taxon>Ligaoa</taxon>
    </lineage>
</organism>
<dbReference type="SUPFAM" id="SSF55874">
    <property type="entry name" value="ATPase domain of HSP90 chaperone/DNA topoisomerase II/histidine kinase"/>
    <property type="match status" value="1"/>
</dbReference>
<feature type="transmembrane region" description="Helical" evidence="1">
    <location>
        <begin position="361"/>
        <end position="383"/>
    </location>
</feature>
<feature type="transmembrane region" description="Helical" evidence="1">
    <location>
        <begin position="269"/>
        <end position="287"/>
    </location>
</feature>
<accession>A0A926DYQ6</accession>
<reference evidence="3" key="1">
    <citation type="submission" date="2020-08" db="EMBL/GenBank/DDBJ databases">
        <title>Genome public.</title>
        <authorList>
            <person name="Liu C."/>
            <person name="Sun Q."/>
        </authorList>
    </citation>
    <scope>NUCLEOTIDE SEQUENCE</scope>
    <source>
        <strain evidence="3">NSJ-31</strain>
    </source>
</reference>
<feature type="transmembrane region" description="Helical" evidence="1">
    <location>
        <begin position="299"/>
        <end position="325"/>
    </location>
</feature>
<feature type="domain" description="Sensor histidine kinase NatK-like C-terminal" evidence="2">
    <location>
        <begin position="534"/>
        <end position="632"/>
    </location>
</feature>
<evidence type="ECO:0000259" key="2">
    <source>
        <dbReference type="Pfam" id="PF14501"/>
    </source>
</evidence>
<proteinExistence type="predicted"/>
<dbReference type="InterPro" id="IPR036890">
    <property type="entry name" value="HATPase_C_sf"/>
</dbReference>
<dbReference type="CDD" id="cd16935">
    <property type="entry name" value="HATPase_AgrC-ComD-like"/>
    <property type="match status" value="1"/>
</dbReference>
<feature type="transmembrane region" description="Helical" evidence="1">
    <location>
        <begin position="209"/>
        <end position="231"/>
    </location>
</feature>
<dbReference type="GO" id="GO:0016301">
    <property type="term" value="F:kinase activity"/>
    <property type="evidence" value="ECO:0007669"/>
    <property type="project" value="UniProtKB-KW"/>
</dbReference>
<protein>
    <submittedName>
        <fullName evidence="3">Sensor histidine kinase</fullName>
    </submittedName>
</protein>
<feature type="transmembrane region" description="Helical" evidence="1">
    <location>
        <begin position="337"/>
        <end position="354"/>
    </location>
</feature>
<dbReference type="Gene3D" id="3.30.565.10">
    <property type="entry name" value="Histidine kinase-like ATPase, C-terminal domain"/>
    <property type="match status" value="1"/>
</dbReference>
<evidence type="ECO:0000313" key="4">
    <source>
        <dbReference type="Proteomes" id="UP000653127"/>
    </source>
</evidence>
<dbReference type="EMBL" id="JACRST010000007">
    <property type="protein sequence ID" value="MBC8546551.1"/>
    <property type="molecule type" value="Genomic_DNA"/>
</dbReference>
<dbReference type="Pfam" id="PF14501">
    <property type="entry name" value="HATPase_c_5"/>
    <property type="match status" value="1"/>
</dbReference>
<dbReference type="AlphaFoldDB" id="A0A926DYQ6"/>
<dbReference type="Proteomes" id="UP000653127">
    <property type="component" value="Unassembled WGS sequence"/>
</dbReference>
<evidence type="ECO:0000313" key="3">
    <source>
        <dbReference type="EMBL" id="MBC8546551.1"/>
    </source>
</evidence>
<evidence type="ECO:0000256" key="1">
    <source>
        <dbReference type="SAM" id="Phobius"/>
    </source>
</evidence>
<feature type="transmembrane region" description="Helical" evidence="1">
    <location>
        <begin position="389"/>
        <end position="409"/>
    </location>
</feature>